<dbReference type="SMART" id="SM01043">
    <property type="entry name" value="BTAD"/>
    <property type="match status" value="1"/>
</dbReference>
<dbReference type="Gene3D" id="1.25.40.10">
    <property type="entry name" value="Tetratricopeptide repeat domain"/>
    <property type="match status" value="2"/>
</dbReference>
<keyword evidence="3 5" id="KW-0238">DNA-binding</keyword>
<dbReference type="CDD" id="cd15831">
    <property type="entry name" value="BTAD"/>
    <property type="match status" value="1"/>
</dbReference>
<dbReference type="InterPro" id="IPR005158">
    <property type="entry name" value="BTAD"/>
</dbReference>
<dbReference type="SUPFAM" id="SSF46894">
    <property type="entry name" value="C-terminal effector domain of the bipartite response regulators"/>
    <property type="match status" value="1"/>
</dbReference>
<evidence type="ECO:0000259" key="6">
    <source>
        <dbReference type="PROSITE" id="PS51755"/>
    </source>
</evidence>
<protein>
    <submittedName>
        <fullName evidence="7">BTAD domain-containing putative transcriptional regulator</fullName>
    </submittedName>
</protein>
<feature type="DNA-binding region" description="OmpR/PhoB-type" evidence="5">
    <location>
        <begin position="1"/>
        <end position="92"/>
    </location>
</feature>
<dbReference type="SMART" id="SM00862">
    <property type="entry name" value="Trans_reg_C"/>
    <property type="match status" value="1"/>
</dbReference>
<proteinExistence type="inferred from homology"/>
<keyword evidence="2" id="KW-0805">Transcription regulation</keyword>
<evidence type="ECO:0000256" key="2">
    <source>
        <dbReference type="ARBA" id="ARBA00023015"/>
    </source>
</evidence>
<dbReference type="RefSeq" id="WP_344509441.1">
    <property type="nucleotide sequence ID" value="NZ_BAAAQD010000022.1"/>
</dbReference>
<comment type="caution">
    <text evidence="7">The sequence shown here is derived from an EMBL/GenBank/DDBJ whole genome shotgun (WGS) entry which is preliminary data.</text>
</comment>
<keyword evidence="8" id="KW-1185">Reference proteome</keyword>
<sequence length="939" mass="99780">MEFRLLGPIEAWTATRRLDAGPPRQRLVLAAVAADAGRLVPIETIIDRVWAGDAPDRARHALYVYVARLRGALQDGGASPLVRRSGGYVLDVDPEAVDLHRFRALTEQARDPRTSDTARVAALRQALDLWRGAPLADVAGPWAERMRESWRQQRLDAAVAWAQAALRLGQGGGDGAGGGGGAGAGAVEPLIGPLTELAAEHPYAESLAAALIEALHESGHQAEALDRYTRIRRKLVDDLGTEPGAELRDLHARLLRQAGAPETPAPQPAAPVPAAAQLPLDLHSFTGRTAELDRLDAILEEAVVLATVTGTAGVGKTSLTVHWAHRVAGRFPDGQLYADLNGFGGADTVVTPAQAVRGFLDALGVPPRRVPADLAAQTALFRSLTSGRRILIVLDNARDADHARPLLPGGPGCLVVVTSRTNLAGLIAAEGAQPVPLDLLTHGEATRLLARRLGRARLDAEPSAVDEIVAACAGLPLALAIVAARAALRPHQPLADLAAELRDDLDQFDVGDTRGDVRAVFSSSYRTLSDAAARLFRLIGLHPGPDISAPAAASLLGVPVKEARTLLADLVRAHLLTEPAAGRFAAHDLLRRYAAELAAKDPAGERTAATRRLLEYYLHTAFAATTLQHPFQVRVPDPAPPSAGVVPPALADQAAASRWFAAEYPVLTAAVHAAATTGFDSLAWQIAWTLTNFFQRQGRHHDWIATQRVALAAAHRCGDRHGEAHLQRVLGRGHLALANYDDAHAALTASLELFRGLDDPVGRAATHLNLGEVHEAQGDNAAALDHAEQALALYRTTDRPSSLAYALNASAWYHIELGDPGQAVGHCRQALALQQKIDDRHGQAATLDTLAYAHHRMGVFADAIACYRRAVALTHALADSPNEAGIGDRLGDALFDSGDLPAAQAEWRKAMKIYDELTHPAADKIRAKLAARLPQGVTG</sequence>
<dbReference type="Gene3D" id="1.10.10.10">
    <property type="entry name" value="Winged helix-like DNA-binding domain superfamily/Winged helix DNA-binding domain"/>
    <property type="match status" value="1"/>
</dbReference>
<dbReference type="InterPro" id="IPR016032">
    <property type="entry name" value="Sig_transdc_resp-reg_C-effctor"/>
</dbReference>
<evidence type="ECO:0000256" key="5">
    <source>
        <dbReference type="PROSITE-ProRule" id="PRU01091"/>
    </source>
</evidence>
<dbReference type="InterPro" id="IPR001867">
    <property type="entry name" value="OmpR/PhoB-type_DNA-bd"/>
</dbReference>
<dbReference type="InterPro" id="IPR027417">
    <property type="entry name" value="P-loop_NTPase"/>
</dbReference>
<dbReference type="SMART" id="SM00028">
    <property type="entry name" value="TPR"/>
    <property type="match status" value="4"/>
</dbReference>
<dbReference type="SUPFAM" id="SSF52540">
    <property type="entry name" value="P-loop containing nucleoside triphosphate hydrolases"/>
    <property type="match status" value="1"/>
</dbReference>
<evidence type="ECO:0000256" key="3">
    <source>
        <dbReference type="ARBA" id="ARBA00023125"/>
    </source>
</evidence>
<comment type="similarity">
    <text evidence="1">Belongs to the AfsR/DnrI/RedD regulatory family.</text>
</comment>
<reference evidence="8" key="1">
    <citation type="journal article" date="2019" name="Int. J. Syst. Evol. Microbiol.">
        <title>The Global Catalogue of Microorganisms (GCM) 10K type strain sequencing project: providing services to taxonomists for standard genome sequencing and annotation.</title>
        <authorList>
            <consortium name="The Broad Institute Genomics Platform"/>
            <consortium name="The Broad Institute Genome Sequencing Center for Infectious Disease"/>
            <person name="Wu L."/>
            <person name="Ma J."/>
        </authorList>
    </citation>
    <scope>NUCLEOTIDE SEQUENCE [LARGE SCALE GENOMIC DNA]</scope>
    <source>
        <strain evidence="8">JCM 15933</strain>
    </source>
</reference>
<dbReference type="PANTHER" id="PTHR35807">
    <property type="entry name" value="TRANSCRIPTIONAL REGULATOR REDD-RELATED"/>
    <property type="match status" value="1"/>
</dbReference>
<dbReference type="Pfam" id="PF00486">
    <property type="entry name" value="Trans_reg_C"/>
    <property type="match status" value="1"/>
</dbReference>
<dbReference type="SUPFAM" id="SSF48452">
    <property type="entry name" value="TPR-like"/>
    <property type="match status" value="2"/>
</dbReference>
<dbReference type="Proteomes" id="UP001501470">
    <property type="component" value="Unassembled WGS sequence"/>
</dbReference>
<evidence type="ECO:0000256" key="4">
    <source>
        <dbReference type="ARBA" id="ARBA00023163"/>
    </source>
</evidence>
<evidence type="ECO:0000256" key="1">
    <source>
        <dbReference type="ARBA" id="ARBA00005820"/>
    </source>
</evidence>
<dbReference type="InterPro" id="IPR019734">
    <property type="entry name" value="TPR_rpt"/>
</dbReference>
<dbReference type="InterPro" id="IPR011990">
    <property type="entry name" value="TPR-like_helical_dom_sf"/>
</dbReference>
<name>A0ABP4MWC6_9ACTN</name>
<dbReference type="InterPro" id="IPR051677">
    <property type="entry name" value="AfsR-DnrI-RedD_regulator"/>
</dbReference>
<dbReference type="PROSITE" id="PS51755">
    <property type="entry name" value="OMPR_PHOB"/>
    <property type="match status" value="1"/>
</dbReference>
<dbReference type="EMBL" id="BAAAQD010000022">
    <property type="protein sequence ID" value="GAA1551219.1"/>
    <property type="molecule type" value="Genomic_DNA"/>
</dbReference>
<evidence type="ECO:0000313" key="7">
    <source>
        <dbReference type="EMBL" id="GAA1551219.1"/>
    </source>
</evidence>
<keyword evidence="4" id="KW-0804">Transcription</keyword>
<dbReference type="Gene3D" id="3.40.50.300">
    <property type="entry name" value="P-loop containing nucleotide triphosphate hydrolases"/>
    <property type="match status" value="1"/>
</dbReference>
<dbReference type="InterPro" id="IPR036388">
    <property type="entry name" value="WH-like_DNA-bd_sf"/>
</dbReference>
<organism evidence="7 8">
    <name type="scientific">Dactylosporangium maewongense</name>
    <dbReference type="NCBI Taxonomy" id="634393"/>
    <lineage>
        <taxon>Bacteria</taxon>
        <taxon>Bacillati</taxon>
        <taxon>Actinomycetota</taxon>
        <taxon>Actinomycetes</taxon>
        <taxon>Micromonosporales</taxon>
        <taxon>Micromonosporaceae</taxon>
        <taxon>Dactylosporangium</taxon>
    </lineage>
</organism>
<dbReference type="PRINTS" id="PR00364">
    <property type="entry name" value="DISEASERSIST"/>
</dbReference>
<evidence type="ECO:0000313" key="8">
    <source>
        <dbReference type="Proteomes" id="UP001501470"/>
    </source>
</evidence>
<dbReference type="PANTHER" id="PTHR35807:SF1">
    <property type="entry name" value="TRANSCRIPTIONAL REGULATOR REDD"/>
    <property type="match status" value="1"/>
</dbReference>
<dbReference type="Pfam" id="PF13424">
    <property type="entry name" value="TPR_12"/>
    <property type="match status" value="1"/>
</dbReference>
<dbReference type="Pfam" id="PF03704">
    <property type="entry name" value="BTAD"/>
    <property type="match status" value="1"/>
</dbReference>
<gene>
    <name evidence="7" type="ORF">GCM10009827_084780</name>
</gene>
<feature type="domain" description="OmpR/PhoB-type" evidence="6">
    <location>
        <begin position="1"/>
        <end position="92"/>
    </location>
</feature>
<accession>A0ABP4MWC6</accession>